<feature type="compositionally biased region" description="Basic and acidic residues" evidence="1">
    <location>
        <begin position="65"/>
        <end position="82"/>
    </location>
</feature>
<organism evidence="2 3">
    <name type="scientific">Clonostachys solani</name>
    <dbReference type="NCBI Taxonomy" id="160281"/>
    <lineage>
        <taxon>Eukaryota</taxon>
        <taxon>Fungi</taxon>
        <taxon>Dikarya</taxon>
        <taxon>Ascomycota</taxon>
        <taxon>Pezizomycotina</taxon>
        <taxon>Sordariomycetes</taxon>
        <taxon>Hypocreomycetidae</taxon>
        <taxon>Hypocreales</taxon>
        <taxon>Bionectriaceae</taxon>
        <taxon>Clonostachys</taxon>
    </lineage>
</organism>
<feature type="region of interest" description="Disordered" evidence="1">
    <location>
        <begin position="46"/>
        <end position="82"/>
    </location>
</feature>
<evidence type="ECO:0000313" key="3">
    <source>
        <dbReference type="Proteomes" id="UP000775872"/>
    </source>
</evidence>
<name>A0A9N9ZF96_9HYPO</name>
<accession>A0A9N9ZF96</accession>
<keyword evidence="3" id="KW-1185">Reference proteome</keyword>
<evidence type="ECO:0000256" key="1">
    <source>
        <dbReference type="SAM" id="MobiDB-lite"/>
    </source>
</evidence>
<reference evidence="3" key="1">
    <citation type="submission" date="2019-06" db="EMBL/GenBank/DDBJ databases">
        <authorList>
            <person name="Broberg M."/>
        </authorList>
    </citation>
    <scope>NUCLEOTIDE SEQUENCE [LARGE SCALE GENOMIC DNA]</scope>
</reference>
<proteinExistence type="predicted"/>
<gene>
    <name evidence="2" type="ORF">CSOL1703_00015312</name>
</gene>
<protein>
    <submittedName>
        <fullName evidence="2">Uncharacterized protein</fullName>
    </submittedName>
</protein>
<feature type="compositionally biased region" description="Low complexity" evidence="1">
    <location>
        <begin position="51"/>
        <end position="64"/>
    </location>
</feature>
<dbReference type="EMBL" id="CABFOC020000046">
    <property type="protein sequence ID" value="CAH0054119.1"/>
    <property type="molecule type" value="Genomic_DNA"/>
</dbReference>
<sequence>MRFCTLLGCDNAIWTWTGRPVHDVALHMLVLSVVVAFMVMQSTQKHQTHTANSSSAPANISPKSQGDHIDESAINDDRLGDR</sequence>
<reference evidence="2 3" key="2">
    <citation type="submission" date="2021-10" db="EMBL/GenBank/DDBJ databases">
        <authorList>
            <person name="Piombo E."/>
        </authorList>
    </citation>
    <scope>NUCLEOTIDE SEQUENCE [LARGE SCALE GENOMIC DNA]</scope>
</reference>
<dbReference type="Proteomes" id="UP000775872">
    <property type="component" value="Unassembled WGS sequence"/>
</dbReference>
<comment type="caution">
    <text evidence="2">The sequence shown here is derived from an EMBL/GenBank/DDBJ whole genome shotgun (WGS) entry which is preliminary data.</text>
</comment>
<evidence type="ECO:0000313" key="2">
    <source>
        <dbReference type="EMBL" id="CAH0054119.1"/>
    </source>
</evidence>
<dbReference type="AlphaFoldDB" id="A0A9N9ZF96"/>